<comment type="caution">
    <text evidence="2">The sequence shown here is derived from an EMBL/GenBank/DDBJ whole genome shotgun (WGS) entry which is preliminary data.</text>
</comment>
<dbReference type="EMBL" id="FJUW01000007">
    <property type="protein sequence ID" value="CZS93870.1"/>
    <property type="molecule type" value="Genomic_DNA"/>
</dbReference>
<evidence type="ECO:0000313" key="2">
    <source>
        <dbReference type="EMBL" id="CZS93870.1"/>
    </source>
</evidence>
<gene>
    <name evidence="2" type="ORF">RCO7_08040</name>
</gene>
<name>A0A1E1K7I0_9HELO</name>
<reference evidence="3" key="1">
    <citation type="submission" date="2016-03" db="EMBL/GenBank/DDBJ databases">
        <authorList>
            <person name="Ploux O."/>
        </authorList>
    </citation>
    <scope>NUCLEOTIDE SEQUENCE [LARGE SCALE GENOMIC DNA]</scope>
    <source>
        <strain evidence="3">UK7</strain>
    </source>
</reference>
<feature type="chain" id="PRO_5009445637" evidence="1">
    <location>
        <begin position="28"/>
        <end position="176"/>
    </location>
</feature>
<proteinExistence type="predicted"/>
<sequence length="176" mass="20264">MLLFSTSSWKAQLTFLAFSTICLPTEAANICYLETSIECKESRYPYKLPTRVGQTFYAPGFRQGKIYVKLQSMQDLHAHGAVNVRYNFHLYGSSQPYWIVVSRPGDDGKFCYAVADNCDIEFLDVNRNNLPPQFFLACYNCQLVVDGDICDDSLYIGHIEKVTWHRNDAQLLFQCW</sequence>
<organism evidence="2 3">
    <name type="scientific">Rhynchosporium graminicola</name>
    <dbReference type="NCBI Taxonomy" id="2792576"/>
    <lineage>
        <taxon>Eukaryota</taxon>
        <taxon>Fungi</taxon>
        <taxon>Dikarya</taxon>
        <taxon>Ascomycota</taxon>
        <taxon>Pezizomycotina</taxon>
        <taxon>Leotiomycetes</taxon>
        <taxon>Helotiales</taxon>
        <taxon>Ploettnerulaceae</taxon>
        <taxon>Rhynchosporium</taxon>
    </lineage>
</organism>
<evidence type="ECO:0000313" key="3">
    <source>
        <dbReference type="Proteomes" id="UP000178129"/>
    </source>
</evidence>
<evidence type="ECO:0000256" key="1">
    <source>
        <dbReference type="SAM" id="SignalP"/>
    </source>
</evidence>
<dbReference type="AlphaFoldDB" id="A0A1E1K7I0"/>
<accession>A0A1E1K7I0</accession>
<keyword evidence="3" id="KW-1185">Reference proteome</keyword>
<dbReference type="Proteomes" id="UP000178129">
    <property type="component" value="Unassembled WGS sequence"/>
</dbReference>
<dbReference type="InParanoid" id="A0A1E1K7I0"/>
<keyword evidence="1" id="KW-0732">Signal</keyword>
<protein>
    <submittedName>
        <fullName evidence="2">Uncharacterized protein</fullName>
    </submittedName>
</protein>
<feature type="signal peptide" evidence="1">
    <location>
        <begin position="1"/>
        <end position="27"/>
    </location>
</feature>